<dbReference type="OrthoDB" id="5554140at2759"/>
<evidence type="ECO:0000256" key="1">
    <source>
        <dbReference type="SAM" id="MobiDB-lite"/>
    </source>
</evidence>
<protein>
    <recommendedName>
        <fullName evidence="3">Exocyst complex component Sec10-like alpha-helical bundle domain-containing protein</fullName>
    </recommendedName>
</protein>
<dbReference type="PANTHER" id="PTHR12100">
    <property type="entry name" value="SEC10"/>
    <property type="match status" value="1"/>
</dbReference>
<dbReference type="RefSeq" id="XP_018270836.1">
    <property type="nucleotide sequence ID" value="XM_018412781.1"/>
</dbReference>
<feature type="chain" id="PRO_5008265429" description="Exocyst complex component Sec10-like alpha-helical bundle domain-containing protein" evidence="2">
    <location>
        <begin position="17"/>
        <end position="766"/>
    </location>
</feature>
<feature type="region of interest" description="Disordered" evidence="1">
    <location>
        <begin position="402"/>
        <end position="425"/>
    </location>
</feature>
<dbReference type="EMBL" id="KQ474079">
    <property type="protein sequence ID" value="KPV74787.1"/>
    <property type="molecule type" value="Genomic_DNA"/>
</dbReference>
<dbReference type="GO" id="GO:0006893">
    <property type="term" value="P:Golgi to plasma membrane transport"/>
    <property type="evidence" value="ECO:0007669"/>
    <property type="project" value="TreeGrafter"/>
</dbReference>
<name>A0A194S2G3_RHOGW</name>
<dbReference type="AlphaFoldDB" id="A0A194S2G3"/>
<proteinExistence type="predicted"/>
<accession>A0A194S2G3</accession>
<feature type="compositionally biased region" description="Gly residues" evidence="1">
    <location>
        <begin position="331"/>
        <end position="346"/>
    </location>
</feature>
<feature type="signal peptide" evidence="2">
    <location>
        <begin position="1"/>
        <end position="16"/>
    </location>
</feature>
<feature type="domain" description="Exocyst complex component Sec10-like alpha-helical bundle" evidence="3">
    <location>
        <begin position="4"/>
        <end position="749"/>
    </location>
</feature>
<feature type="region of interest" description="Disordered" evidence="1">
    <location>
        <begin position="331"/>
        <end position="357"/>
    </location>
</feature>
<dbReference type="InterPro" id="IPR009976">
    <property type="entry name" value="Sec10-like"/>
</dbReference>
<dbReference type="Gene3D" id="1.20.58.1970">
    <property type="match status" value="1"/>
</dbReference>
<evidence type="ECO:0000259" key="3">
    <source>
        <dbReference type="Pfam" id="PF07393"/>
    </source>
</evidence>
<keyword evidence="2" id="KW-0732">Signal</keyword>
<dbReference type="GeneID" id="28973230"/>
<evidence type="ECO:0000313" key="5">
    <source>
        <dbReference type="Proteomes" id="UP000053890"/>
    </source>
</evidence>
<organism evidence="4 5">
    <name type="scientific">Rhodotorula graminis (strain WP1)</name>
    <dbReference type="NCBI Taxonomy" id="578459"/>
    <lineage>
        <taxon>Eukaryota</taxon>
        <taxon>Fungi</taxon>
        <taxon>Dikarya</taxon>
        <taxon>Basidiomycota</taxon>
        <taxon>Pucciniomycotina</taxon>
        <taxon>Microbotryomycetes</taxon>
        <taxon>Sporidiobolales</taxon>
        <taxon>Sporidiobolaceae</taxon>
        <taxon>Rhodotorula</taxon>
    </lineage>
</organism>
<evidence type="ECO:0000256" key="2">
    <source>
        <dbReference type="SAM" id="SignalP"/>
    </source>
</evidence>
<dbReference type="PANTHER" id="PTHR12100:SF1">
    <property type="entry name" value="RECYCLIN-1"/>
    <property type="match status" value="1"/>
</dbReference>
<evidence type="ECO:0000313" key="4">
    <source>
        <dbReference type="EMBL" id="KPV74787.1"/>
    </source>
</evidence>
<sequence>MQRARLLATLARFCHALVAPTRSLPQRLGTLRNVQSAMDFFESTLLAEFERADAAAPADRDEDAMRDRASVMWEVNQSQTVAQVFVQKRETLFGAGHDPLRNLTKIETPSGGEADGIDFSAMDLFMSSVLDILRREGSLIARVFPPQADVLLYFLERIANDVVSDYITTLLSAAQPLQNPLFLLATAATFGQVYRLVDCVLDIEPRNAAGLVTKERAEDIVFRVFEPLMDDYLAEEGEWIREVLEGVCDEWDRKPHQTASALALSDPTFLASHNPAQVKKNVLAGFTKVLLLPVTIIPKTAMFGVNAITYGGTAVIDTFAHLGTQLSGAAGGGSGGGGGGGGGGSGSRTPSAATRTVSATATAAAAGESSAAAWGGEAASAPRLSVDASGVISVSDGSTTTAAAGAASSSSSSLEAAAEPSAPRAPGRFDRLQLLLSLDTALQLLQADRDSLKRIQTFLRFPGTYGRKVHDAIEEVFIVLLQVLNEKHVGPAFDKARRQMETYKPEEHDGDTSGGGSVAPLVQFFELVHIGDTIQQMVDVYYEKEMAAYIDRRDFLNVVVREKKRFEASLDDAVAQGLNAAVNILMSQVEHLVTSRQGLRDFTPDDGDDFDLSPTRACRDAVAVLRQHCDMLKGSTDKHILEVFNQEVGIRLFGILLKHLKRQIVSTSGGLQLIADLNAYHAFVTSLRQPPVTAYFTSLKMVGEIYLVDSPKDLGALVRDTSRYEGVLSPEDLYELVQRRADWKRIERDVDKALFGFKVADDCVVS</sequence>
<keyword evidence="5" id="KW-1185">Reference proteome</keyword>
<feature type="compositionally biased region" description="Low complexity" evidence="1">
    <location>
        <begin position="347"/>
        <end position="357"/>
    </location>
</feature>
<reference evidence="4 5" key="1">
    <citation type="journal article" date="2015" name="Front. Microbiol.">
        <title>Genome sequence of the plant growth promoting endophytic yeast Rhodotorula graminis WP1.</title>
        <authorList>
            <person name="Firrincieli A."/>
            <person name="Otillar R."/>
            <person name="Salamov A."/>
            <person name="Schmutz J."/>
            <person name="Khan Z."/>
            <person name="Redman R.S."/>
            <person name="Fleck N.D."/>
            <person name="Lindquist E."/>
            <person name="Grigoriev I.V."/>
            <person name="Doty S.L."/>
        </authorList>
    </citation>
    <scope>NUCLEOTIDE SEQUENCE [LARGE SCALE GENOMIC DNA]</scope>
    <source>
        <strain evidence="4 5">WP1</strain>
    </source>
</reference>
<dbReference type="OMA" id="WYQVKRD"/>
<dbReference type="Proteomes" id="UP000053890">
    <property type="component" value="Unassembled WGS sequence"/>
</dbReference>
<dbReference type="GO" id="GO:0000145">
    <property type="term" value="C:exocyst"/>
    <property type="evidence" value="ECO:0007669"/>
    <property type="project" value="TreeGrafter"/>
</dbReference>
<dbReference type="InterPro" id="IPR048627">
    <property type="entry name" value="Sec10_HB"/>
</dbReference>
<dbReference type="STRING" id="578459.A0A194S2G3"/>
<dbReference type="GO" id="GO:0006887">
    <property type="term" value="P:exocytosis"/>
    <property type="evidence" value="ECO:0007669"/>
    <property type="project" value="TreeGrafter"/>
</dbReference>
<dbReference type="Pfam" id="PF07393">
    <property type="entry name" value="Sec10_HB"/>
    <property type="match status" value="1"/>
</dbReference>
<gene>
    <name evidence="4" type="ORF">RHOBADRAFT_27218</name>
</gene>